<keyword evidence="8 13" id="KW-0694">RNA-binding</keyword>
<evidence type="ECO:0000256" key="6">
    <source>
        <dbReference type="ARBA" id="ARBA00022833"/>
    </source>
</evidence>
<reference evidence="17" key="1">
    <citation type="submission" date="2016-11" db="EMBL/GenBank/DDBJ databases">
        <authorList>
            <person name="Varghese N."/>
            <person name="Submissions S."/>
        </authorList>
    </citation>
    <scope>NUCLEOTIDE SEQUENCE [LARGE SCALE GENOMIC DNA]</scope>
    <source>
        <strain evidence="17">DSM 11003</strain>
    </source>
</reference>
<dbReference type="InterPro" id="IPR018162">
    <property type="entry name" value="Ala-tRNA-ligase_IIc_anticod-bd"/>
</dbReference>
<evidence type="ECO:0000313" key="16">
    <source>
        <dbReference type="EMBL" id="SHG81155.1"/>
    </source>
</evidence>
<keyword evidence="10 13" id="KW-0030">Aminoacyl-tRNA synthetase</keyword>
<dbReference type="FunFam" id="3.30.930.10:FF:000004">
    <property type="entry name" value="Alanine--tRNA ligase"/>
    <property type="match status" value="1"/>
</dbReference>
<evidence type="ECO:0000313" key="17">
    <source>
        <dbReference type="Proteomes" id="UP000242329"/>
    </source>
</evidence>
<feature type="domain" description="Alanyl-transfer RNA synthetases family profile" evidence="15">
    <location>
        <begin position="2"/>
        <end position="710"/>
    </location>
</feature>
<evidence type="ECO:0000256" key="3">
    <source>
        <dbReference type="ARBA" id="ARBA00022598"/>
    </source>
</evidence>
<comment type="catalytic activity">
    <reaction evidence="12 13">
        <text>tRNA(Ala) + L-alanine + ATP = L-alanyl-tRNA(Ala) + AMP + diphosphate</text>
        <dbReference type="Rhea" id="RHEA:12540"/>
        <dbReference type="Rhea" id="RHEA-COMP:9657"/>
        <dbReference type="Rhea" id="RHEA-COMP:9923"/>
        <dbReference type="ChEBI" id="CHEBI:30616"/>
        <dbReference type="ChEBI" id="CHEBI:33019"/>
        <dbReference type="ChEBI" id="CHEBI:57972"/>
        <dbReference type="ChEBI" id="CHEBI:78442"/>
        <dbReference type="ChEBI" id="CHEBI:78497"/>
        <dbReference type="ChEBI" id="CHEBI:456215"/>
        <dbReference type="EC" id="6.1.1.7"/>
    </reaction>
</comment>
<evidence type="ECO:0000256" key="5">
    <source>
        <dbReference type="ARBA" id="ARBA00022741"/>
    </source>
</evidence>
<evidence type="ECO:0000256" key="9">
    <source>
        <dbReference type="ARBA" id="ARBA00022917"/>
    </source>
</evidence>
<dbReference type="AlphaFoldDB" id="A0A1M5MVA9"/>
<dbReference type="OrthoDB" id="9803884at2"/>
<dbReference type="InterPro" id="IPR050058">
    <property type="entry name" value="Ala-tRNA_ligase"/>
</dbReference>
<name>A0A1M5MVA9_9FIRM</name>
<keyword evidence="17" id="KW-1185">Reference proteome</keyword>
<feature type="binding site" evidence="13">
    <location>
        <position position="565"/>
    </location>
    <ligand>
        <name>Zn(2+)</name>
        <dbReference type="ChEBI" id="CHEBI:29105"/>
    </ligand>
</feature>
<evidence type="ECO:0000256" key="10">
    <source>
        <dbReference type="ARBA" id="ARBA00023146"/>
    </source>
</evidence>
<dbReference type="PRINTS" id="PR00980">
    <property type="entry name" value="TRNASYNTHALA"/>
</dbReference>
<proteinExistence type="inferred from homology"/>
<dbReference type="SUPFAM" id="SSF55186">
    <property type="entry name" value="ThrRS/AlaRS common domain"/>
    <property type="match status" value="1"/>
</dbReference>
<dbReference type="Gene3D" id="3.30.54.20">
    <property type="match status" value="1"/>
</dbReference>
<feature type="coiled-coil region" evidence="14">
    <location>
        <begin position="733"/>
        <end position="797"/>
    </location>
</feature>
<dbReference type="FunFam" id="3.30.54.20:FF:000001">
    <property type="entry name" value="Alanine--tRNA ligase"/>
    <property type="match status" value="1"/>
</dbReference>
<dbReference type="GO" id="GO:0016740">
    <property type="term" value="F:transferase activity"/>
    <property type="evidence" value="ECO:0007669"/>
    <property type="project" value="UniProtKB-ARBA"/>
</dbReference>
<protein>
    <recommendedName>
        <fullName evidence="13">Alanine--tRNA ligase</fullName>
        <ecNumber evidence="13">6.1.1.7</ecNumber>
    </recommendedName>
    <alternativeName>
        <fullName evidence="13">Alanyl-tRNA synthetase</fullName>
        <shortName evidence="13">AlaRS</shortName>
    </alternativeName>
</protein>
<dbReference type="PROSITE" id="PS50860">
    <property type="entry name" value="AA_TRNA_LIGASE_II_ALA"/>
    <property type="match status" value="1"/>
</dbReference>
<evidence type="ECO:0000256" key="12">
    <source>
        <dbReference type="ARBA" id="ARBA00048300"/>
    </source>
</evidence>
<evidence type="ECO:0000256" key="8">
    <source>
        <dbReference type="ARBA" id="ARBA00022884"/>
    </source>
</evidence>
<dbReference type="NCBIfam" id="TIGR00344">
    <property type="entry name" value="alaS"/>
    <property type="match status" value="1"/>
</dbReference>
<comment type="subcellular location">
    <subcellularLocation>
        <location evidence="13">Cytoplasm</location>
    </subcellularLocation>
</comment>
<dbReference type="Proteomes" id="UP000242329">
    <property type="component" value="Unassembled WGS sequence"/>
</dbReference>
<evidence type="ECO:0000256" key="2">
    <source>
        <dbReference type="ARBA" id="ARBA00022555"/>
    </source>
</evidence>
<dbReference type="STRING" id="1123382.SAMN02745221_01030"/>
<feature type="binding site" evidence="13">
    <location>
        <position position="569"/>
    </location>
    <ligand>
        <name>Zn(2+)</name>
        <dbReference type="ChEBI" id="CHEBI:29105"/>
    </ligand>
</feature>
<evidence type="ECO:0000256" key="4">
    <source>
        <dbReference type="ARBA" id="ARBA00022723"/>
    </source>
</evidence>
<dbReference type="InterPro" id="IPR018163">
    <property type="entry name" value="Thr/Ala-tRNA-synth_IIc_edit"/>
</dbReference>
<dbReference type="SUPFAM" id="SSF101353">
    <property type="entry name" value="Putative anticodon-binding domain of alanyl-tRNA synthetase (AlaRS)"/>
    <property type="match status" value="1"/>
</dbReference>
<evidence type="ECO:0000256" key="11">
    <source>
        <dbReference type="ARBA" id="ARBA00024779"/>
    </source>
</evidence>
<dbReference type="Pfam" id="PF02272">
    <property type="entry name" value="DHHA1"/>
    <property type="match status" value="1"/>
</dbReference>
<feature type="binding site" evidence="13">
    <location>
        <position position="671"/>
    </location>
    <ligand>
        <name>Zn(2+)</name>
        <dbReference type="ChEBI" id="CHEBI:29105"/>
    </ligand>
</feature>
<dbReference type="Gene3D" id="3.30.930.10">
    <property type="entry name" value="Bira Bifunctional Protein, Domain 2"/>
    <property type="match status" value="1"/>
</dbReference>
<dbReference type="SUPFAM" id="SSF55681">
    <property type="entry name" value="Class II aaRS and biotin synthetases"/>
    <property type="match status" value="1"/>
</dbReference>
<dbReference type="SUPFAM" id="SSF50447">
    <property type="entry name" value="Translation proteins"/>
    <property type="match status" value="1"/>
</dbReference>
<evidence type="ECO:0000256" key="1">
    <source>
        <dbReference type="ARBA" id="ARBA00008226"/>
    </source>
</evidence>
<comment type="function">
    <text evidence="11 13">Catalyzes the attachment of alanine to tRNA(Ala) in a two-step reaction: alanine is first activated by ATP to form Ala-AMP and then transferred to the acceptor end of tRNA(Ala). Also edits incorrectly charged Ser-tRNA(Ala) and Gly-tRNA(Ala) via its editing domain.</text>
</comment>
<sequence>MLKSSEIRKMFLDYFKENGHTVVASSSLVPADDPTLLFSNAGMNQFKDVFLGLDKRPYTRATTAQKCVRAGGKHNDLDTVGRTPRHHTFFEMLGNFSFGDYFKREAIGYAWEFLTGRLGLEEEKLWITIYKDDEEAFSLWQEVAGVKPERIIRLGEKDNFWSMGDTGPCGPCSEIIYDRGERYACGDDCRIGGCDCDRWLEIWNLVFMQYNRDEEGNMTPLPRPSIDTGMGLERITAVMQGVESNYDTDLFVPLIKKVEELTGKKYAWDEQGFPFRVIADHSRACTFLIADGVLPSNEGRGYVLRRILRRAVRFGRFLGIEEPFLYKMVPIVVDIMKDAYPELEERKGFVEEVIKREEERFFVTLNEGIRKVEEIIAKAKQEGRNIITGEEAFMLYDTYGFPMDLTEDMAEENGFTVDRAGFNRMMEEQKERARQANKGEDAFKKELLLTELLGDLPATVFTGYERLLDKSEIIALIKDETLKERVEDSEAMLVVRQTPFYAESGGQVADTGIIEGKNGYMEVRDVRKIGPFIIHAGIVKGLLTQGEEVELKVDEEKRMATARNHTATHLLHRALRQVLGEHAQQKGSLVEPDRLRFDFSHLSSLSGEEIAKVEKIVNEAIWHMYPVSTEETSLDKAREMGAIALFGEKYGATVRVVKAGDFSMELCGGTHVRNTGEIGIFKIISEGSIGSGLRRIEAITGHAVLDYINKMEREMEMTAAVLKTSPHNIAEKVETLSRTLKEKEREIEQLKARISRSSTEDLLKTAYQVNGVNILVARVESEDINLLRQNAETLRDKLGSSVVLLGAVVGDKVAFVCFVSKDLVAKGLHAGKIVGEAARVAGGGGGGRPDMAQAGGKEVSKLDEALTVAKSVIESAL</sequence>
<evidence type="ECO:0000256" key="7">
    <source>
        <dbReference type="ARBA" id="ARBA00022840"/>
    </source>
</evidence>
<dbReference type="PANTHER" id="PTHR11777">
    <property type="entry name" value="ALANYL-TRNA SYNTHETASE"/>
    <property type="match status" value="1"/>
</dbReference>
<dbReference type="Gene3D" id="3.30.980.10">
    <property type="entry name" value="Threonyl-trna Synthetase, Chain A, domain 2"/>
    <property type="match status" value="1"/>
</dbReference>
<dbReference type="InterPro" id="IPR009000">
    <property type="entry name" value="Transl_B-barrel_sf"/>
</dbReference>
<comment type="cofactor">
    <cofactor evidence="13">
        <name>Zn(2+)</name>
        <dbReference type="ChEBI" id="CHEBI:29105"/>
    </cofactor>
    <text evidence="13">Binds 1 zinc ion per subunit.</text>
</comment>
<keyword evidence="6 13" id="KW-0862">Zinc</keyword>
<evidence type="ECO:0000256" key="13">
    <source>
        <dbReference type="HAMAP-Rule" id="MF_00036"/>
    </source>
</evidence>
<evidence type="ECO:0000256" key="14">
    <source>
        <dbReference type="SAM" id="Coils"/>
    </source>
</evidence>
<dbReference type="InterPro" id="IPR003156">
    <property type="entry name" value="DHHA1_dom"/>
</dbReference>
<keyword evidence="13" id="KW-0963">Cytoplasm</keyword>
<accession>A0A1M5MVA9</accession>
<comment type="domain">
    <text evidence="13">Consists of three domains; the N-terminal catalytic domain, the editing domain and the C-terminal C-Ala domain. The editing domain removes incorrectly charged amino acids, while the C-Ala domain, along with tRNA(Ala), serves as a bridge to cooperatively bring together the editing and aminoacylation centers thus stimulating deacylation of misacylated tRNAs.</text>
</comment>
<dbReference type="InterPro" id="IPR045864">
    <property type="entry name" value="aa-tRNA-synth_II/BPL/LPL"/>
</dbReference>
<dbReference type="SMART" id="SM00863">
    <property type="entry name" value="tRNA_SAD"/>
    <property type="match status" value="1"/>
</dbReference>
<dbReference type="FunFam" id="3.30.980.10:FF:000004">
    <property type="entry name" value="Alanine--tRNA ligase, cytoplasmic"/>
    <property type="match status" value="1"/>
</dbReference>
<dbReference type="FunFam" id="3.10.310.40:FF:000001">
    <property type="entry name" value="Alanine--tRNA ligase"/>
    <property type="match status" value="1"/>
</dbReference>
<keyword evidence="5 13" id="KW-0547">Nucleotide-binding</keyword>
<dbReference type="InterPro" id="IPR018164">
    <property type="entry name" value="Ala-tRNA-synth_IIc_N"/>
</dbReference>
<dbReference type="InterPro" id="IPR018165">
    <property type="entry name" value="Ala-tRNA-synth_IIc_core"/>
</dbReference>
<dbReference type="GO" id="GO:0005829">
    <property type="term" value="C:cytosol"/>
    <property type="evidence" value="ECO:0007669"/>
    <property type="project" value="TreeGrafter"/>
</dbReference>
<evidence type="ECO:0000259" key="15">
    <source>
        <dbReference type="PROSITE" id="PS50860"/>
    </source>
</evidence>
<comment type="similarity">
    <text evidence="1 13">Belongs to the class-II aminoacyl-tRNA synthetase family.</text>
</comment>
<dbReference type="GO" id="GO:0006419">
    <property type="term" value="P:alanyl-tRNA aminoacylation"/>
    <property type="evidence" value="ECO:0007669"/>
    <property type="project" value="UniProtKB-UniRule"/>
</dbReference>
<dbReference type="GO" id="GO:0002161">
    <property type="term" value="F:aminoacyl-tRNA deacylase activity"/>
    <property type="evidence" value="ECO:0007669"/>
    <property type="project" value="TreeGrafter"/>
</dbReference>
<keyword evidence="3 13" id="KW-0436">Ligase</keyword>
<keyword evidence="7 13" id="KW-0067">ATP-binding</keyword>
<dbReference type="Gene3D" id="3.10.310.40">
    <property type="match status" value="1"/>
</dbReference>
<dbReference type="GO" id="GO:0140096">
    <property type="term" value="F:catalytic activity, acting on a protein"/>
    <property type="evidence" value="ECO:0007669"/>
    <property type="project" value="UniProtKB-ARBA"/>
</dbReference>
<dbReference type="RefSeq" id="WP_073090998.1">
    <property type="nucleotide sequence ID" value="NZ_FQWY01000013.1"/>
</dbReference>
<dbReference type="Pfam" id="PF07973">
    <property type="entry name" value="tRNA_SAD"/>
    <property type="match status" value="1"/>
</dbReference>
<dbReference type="PANTHER" id="PTHR11777:SF9">
    <property type="entry name" value="ALANINE--TRNA LIGASE, CYTOPLASMIC"/>
    <property type="match status" value="1"/>
</dbReference>
<dbReference type="InterPro" id="IPR023033">
    <property type="entry name" value="Ala_tRNA_ligase_euk/bac"/>
</dbReference>
<dbReference type="CDD" id="cd00673">
    <property type="entry name" value="AlaRS_core"/>
    <property type="match status" value="1"/>
</dbReference>
<dbReference type="GO" id="GO:0008270">
    <property type="term" value="F:zinc ion binding"/>
    <property type="evidence" value="ECO:0007669"/>
    <property type="project" value="UniProtKB-UniRule"/>
</dbReference>
<dbReference type="EMBL" id="FQWY01000013">
    <property type="protein sequence ID" value="SHG81155.1"/>
    <property type="molecule type" value="Genomic_DNA"/>
</dbReference>
<keyword evidence="4 13" id="KW-0479">Metal-binding</keyword>
<feature type="binding site" evidence="13">
    <location>
        <position position="667"/>
    </location>
    <ligand>
        <name>Zn(2+)</name>
        <dbReference type="ChEBI" id="CHEBI:29105"/>
    </ligand>
</feature>
<keyword evidence="14" id="KW-0175">Coiled coil</keyword>
<dbReference type="GO" id="GO:0005524">
    <property type="term" value="F:ATP binding"/>
    <property type="evidence" value="ECO:0007669"/>
    <property type="project" value="UniProtKB-UniRule"/>
</dbReference>
<dbReference type="GO" id="GO:0000049">
    <property type="term" value="F:tRNA binding"/>
    <property type="evidence" value="ECO:0007669"/>
    <property type="project" value="UniProtKB-KW"/>
</dbReference>
<keyword evidence="9 13" id="KW-0648">Protein biosynthesis</keyword>
<keyword evidence="2 13" id="KW-0820">tRNA-binding</keyword>
<dbReference type="GO" id="GO:0004813">
    <property type="term" value="F:alanine-tRNA ligase activity"/>
    <property type="evidence" value="ECO:0007669"/>
    <property type="project" value="UniProtKB-UniRule"/>
</dbReference>
<gene>
    <name evidence="13" type="primary">alaS</name>
    <name evidence="16" type="ORF">SAMN02745221_01030</name>
</gene>
<dbReference type="Gene3D" id="6.10.250.550">
    <property type="match status" value="1"/>
</dbReference>
<organism evidence="16 17">
    <name type="scientific">Thermosyntropha lipolytica DSM 11003</name>
    <dbReference type="NCBI Taxonomy" id="1123382"/>
    <lineage>
        <taxon>Bacteria</taxon>
        <taxon>Bacillati</taxon>
        <taxon>Bacillota</taxon>
        <taxon>Clostridia</taxon>
        <taxon>Eubacteriales</taxon>
        <taxon>Syntrophomonadaceae</taxon>
        <taxon>Thermosyntropha</taxon>
    </lineage>
</organism>
<dbReference type="Gene3D" id="2.40.30.130">
    <property type="match status" value="1"/>
</dbReference>
<dbReference type="InterPro" id="IPR002318">
    <property type="entry name" value="Ala-tRNA-lgiase_IIc"/>
</dbReference>
<dbReference type="Pfam" id="PF01411">
    <property type="entry name" value="tRNA-synt_2c"/>
    <property type="match status" value="1"/>
</dbReference>
<dbReference type="HAMAP" id="MF_00036_B">
    <property type="entry name" value="Ala_tRNA_synth_B"/>
    <property type="match status" value="1"/>
</dbReference>
<dbReference type="EC" id="6.1.1.7" evidence="13"/>
<dbReference type="InterPro" id="IPR012947">
    <property type="entry name" value="tRNA_SAD"/>
</dbReference>